<name>A0A401GFP4_9APHY</name>
<dbReference type="InterPro" id="IPR013083">
    <property type="entry name" value="Znf_RING/FYVE/PHD"/>
</dbReference>
<dbReference type="STRING" id="139825.A0A401GFP4"/>
<dbReference type="EMBL" id="BFAD01000003">
    <property type="protein sequence ID" value="GBE80923.1"/>
    <property type="molecule type" value="Genomic_DNA"/>
</dbReference>
<evidence type="ECO:0000256" key="3">
    <source>
        <dbReference type="PROSITE-ProRule" id="PRU00175"/>
    </source>
</evidence>
<dbReference type="GeneID" id="38777840"/>
<dbReference type="InterPro" id="IPR015943">
    <property type="entry name" value="WD40/YVTN_repeat-like_dom_sf"/>
</dbReference>
<dbReference type="PROSITE" id="PS50294">
    <property type="entry name" value="WD_REPEATS_REGION"/>
    <property type="match status" value="2"/>
</dbReference>
<evidence type="ECO:0000259" key="6">
    <source>
        <dbReference type="PROSITE" id="PS50089"/>
    </source>
</evidence>
<evidence type="ECO:0000313" key="7">
    <source>
        <dbReference type="EMBL" id="GBE80923.1"/>
    </source>
</evidence>
<dbReference type="Proteomes" id="UP000287166">
    <property type="component" value="Unassembled WGS sequence"/>
</dbReference>
<dbReference type="InParanoid" id="A0A401GFP4"/>
<accession>A0A401GFP4</accession>
<dbReference type="OrthoDB" id="1068471at2759"/>
<evidence type="ECO:0000256" key="1">
    <source>
        <dbReference type="ARBA" id="ARBA00022574"/>
    </source>
</evidence>
<dbReference type="SMART" id="SM00184">
    <property type="entry name" value="RING"/>
    <property type="match status" value="1"/>
</dbReference>
<dbReference type="PROSITE" id="PS00678">
    <property type="entry name" value="WD_REPEATS_1"/>
    <property type="match status" value="1"/>
</dbReference>
<sequence>MYEVDESPDDRITSERFLRSRMVQVLPLVRYVPAPEDGSTAAPELRDWENSEFTDFPLEDHNSRCYICWEDYQPPRRKSTLIAFASEQETPELLKQFACGHAFHKRCAEHWARENDTCFLCRRNLRPPEGTQTEAEWSAMYNLLDDQNGVVERAVQLQLLHTFEWGRAYQARFSADSRYLAFGCGPNGVWILDIATTSVRTFEDGSVSSSCFGPNGQILATGHADGHINIWKSDAVEYTLDGHTAMTWAFEVTTDGRLLISLSDDDTIWIWNTTNGSAIHNIKCSARLGFVSLVPDGSFIAHGQEGGKIDLWSVKKGRIIKQFKLHSDKVWDMATILSGAAAQSEVDENTQEASQSAVPSICHDMPHNGLFVGHKFPIWPLDISQDGQWAVSGDDQGMVHIWDVKTTVVQCVLRGHNNTGLAAVKISPNNKLIVTSDDSGCVHIWKFTTADSSDKEAQQVQATLFEPPTSPVNDYIASVTATVLPVTSSSTQLRVSLDNDHLLGHDVSAMSEQTTHSVLDVKSPKNSRSTANSPPPKSIRSKIFAKLRQLLIQTFSRRHTSQHQNEH</sequence>
<dbReference type="GO" id="GO:0008270">
    <property type="term" value="F:zinc ion binding"/>
    <property type="evidence" value="ECO:0007669"/>
    <property type="project" value="UniProtKB-KW"/>
</dbReference>
<organism evidence="7 8">
    <name type="scientific">Sparassis crispa</name>
    <dbReference type="NCBI Taxonomy" id="139825"/>
    <lineage>
        <taxon>Eukaryota</taxon>
        <taxon>Fungi</taxon>
        <taxon>Dikarya</taxon>
        <taxon>Basidiomycota</taxon>
        <taxon>Agaricomycotina</taxon>
        <taxon>Agaricomycetes</taxon>
        <taxon>Polyporales</taxon>
        <taxon>Sparassidaceae</taxon>
        <taxon>Sparassis</taxon>
    </lineage>
</organism>
<dbReference type="PROSITE" id="PS50082">
    <property type="entry name" value="WD_REPEATS_2"/>
    <property type="match status" value="3"/>
</dbReference>
<dbReference type="Pfam" id="PF00400">
    <property type="entry name" value="WD40"/>
    <property type="match status" value="4"/>
</dbReference>
<feature type="domain" description="RING-type" evidence="6">
    <location>
        <begin position="65"/>
        <end position="122"/>
    </location>
</feature>
<keyword evidence="1 4" id="KW-0853">WD repeat</keyword>
<feature type="repeat" description="WD" evidence="4">
    <location>
        <begin position="200"/>
        <end position="232"/>
    </location>
</feature>
<dbReference type="SUPFAM" id="SSF57850">
    <property type="entry name" value="RING/U-box"/>
    <property type="match status" value="1"/>
</dbReference>
<dbReference type="PROSITE" id="PS50089">
    <property type="entry name" value="ZF_RING_2"/>
    <property type="match status" value="1"/>
</dbReference>
<dbReference type="AlphaFoldDB" id="A0A401GFP4"/>
<dbReference type="RefSeq" id="XP_027611836.1">
    <property type="nucleotide sequence ID" value="XM_027756035.1"/>
</dbReference>
<dbReference type="InterPro" id="IPR050505">
    <property type="entry name" value="WDR55/POC1"/>
</dbReference>
<gene>
    <name evidence="7" type="ORF">SCP_0306450</name>
</gene>
<reference evidence="7 8" key="1">
    <citation type="journal article" date="2018" name="Sci. Rep.">
        <title>Genome sequence of the cauliflower mushroom Sparassis crispa (Hanabiratake) and its association with beneficial usage.</title>
        <authorList>
            <person name="Kiyama R."/>
            <person name="Furutani Y."/>
            <person name="Kawaguchi K."/>
            <person name="Nakanishi T."/>
        </authorList>
    </citation>
    <scope>NUCLEOTIDE SEQUENCE [LARGE SCALE GENOMIC DNA]</scope>
</reference>
<evidence type="ECO:0000256" key="4">
    <source>
        <dbReference type="PROSITE-ProRule" id="PRU00221"/>
    </source>
</evidence>
<dbReference type="SMART" id="SM00320">
    <property type="entry name" value="WD40"/>
    <property type="match status" value="6"/>
</dbReference>
<proteinExistence type="predicted"/>
<keyword evidence="3" id="KW-0863">Zinc-finger</keyword>
<feature type="region of interest" description="Disordered" evidence="5">
    <location>
        <begin position="513"/>
        <end position="539"/>
    </location>
</feature>
<keyword evidence="8" id="KW-1185">Reference proteome</keyword>
<feature type="repeat" description="WD" evidence="4">
    <location>
        <begin position="240"/>
        <end position="281"/>
    </location>
</feature>
<dbReference type="Pfam" id="PF13639">
    <property type="entry name" value="zf-RING_2"/>
    <property type="match status" value="1"/>
</dbReference>
<evidence type="ECO:0000256" key="2">
    <source>
        <dbReference type="ARBA" id="ARBA00022737"/>
    </source>
</evidence>
<dbReference type="PANTHER" id="PTHR44019:SF8">
    <property type="entry name" value="POC1 CENTRIOLAR PROTEIN HOMOLOG"/>
    <property type="match status" value="1"/>
</dbReference>
<keyword evidence="3" id="KW-0862">Zinc</keyword>
<comment type="caution">
    <text evidence="7">The sequence shown here is derived from an EMBL/GenBank/DDBJ whole genome shotgun (WGS) entry which is preliminary data.</text>
</comment>
<dbReference type="PANTHER" id="PTHR44019">
    <property type="entry name" value="WD REPEAT-CONTAINING PROTEIN 55"/>
    <property type="match status" value="1"/>
</dbReference>
<dbReference type="InterPro" id="IPR001841">
    <property type="entry name" value="Znf_RING"/>
</dbReference>
<feature type="repeat" description="WD" evidence="4">
    <location>
        <begin position="371"/>
        <end position="406"/>
    </location>
</feature>
<dbReference type="InterPro" id="IPR036322">
    <property type="entry name" value="WD40_repeat_dom_sf"/>
</dbReference>
<keyword evidence="3" id="KW-0479">Metal-binding</keyword>
<dbReference type="InterPro" id="IPR019775">
    <property type="entry name" value="WD40_repeat_CS"/>
</dbReference>
<evidence type="ECO:0000313" key="8">
    <source>
        <dbReference type="Proteomes" id="UP000287166"/>
    </source>
</evidence>
<dbReference type="Gene3D" id="2.130.10.10">
    <property type="entry name" value="YVTN repeat-like/Quinoprotein amine dehydrogenase"/>
    <property type="match status" value="2"/>
</dbReference>
<keyword evidence="2" id="KW-0677">Repeat</keyword>
<protein>
    <recommendedName>
        <fullName evidence="6">RING-type domain-containing protein</fullName>
    </recommendedName>
</protein>
<evidence type="ECO:0000256" key="5">
    <source>
        <dbReference type="SAM" id="MobiDB-lite"/>
    </source>
</evidence>
<dbReference type="InterPro" id="IPR001680">
    <property type="entry name" value="WD40_rpt"/>
</dbReference>
<dbReference type="SUPFAM" id="SSF50978">
    <property type="entry name" value="WD40 repeat-like"/>
    <property type="match status" value="1"/>
</dbReference>
<dbReference type="Gene3D" id="3.30.40.10">
    <property type="entry name" value="Zinc/RING finger domain, C3HC4 (zinc finger)"/>
    <property type="match status" value="1"/>
</dbReference>